<dbReference type="PROSITE" id="PS50001">
    <property type="entry name" value="SH2"/>
    <property type="match status" value="1"/>
</dbReference>
<evidence type="ECO:0000259" key="11">
    <source>
        <dbReference type="PROSITE" id="PS50001"/>
    </source>
</evidence>
<dbReference type="InterPro" id="IPR001245">
    <property type="entry name" value="Ser-Thr/Tyr_kinase_cat_dom"/>
</dbReference>
<feature type="compositionally biased region" description="Polar residues" evidence="10">
    <location>
        <begin position="77"/>
        <end position="90"/>
    </location>
</feature>
<dbReference type="InterPro" id="IPR008266">
    <property type="entry name" value="Tyr_kinase_AS"/>
</dbReference>
<evidence type="ECO:0000256" key="2">
    <source>
        <dbReference type="ARBA" id="ARBA00022741"/>
    </source>
</evidence>
<dbReference type="EMBL" id="CAJFCW020000002">
    <property type="protein sequence ID" value="CAG9094248.1"/>
    <property type="molecule type" value="Genomic_DNA"/>
</dbReference>
<feature type="compositionally biased region" description="Basic and acidic residues" evidence="10">
    <location>
        <begin position="108"/>
        <end position="143"/>
    </location>
</feature>
<keyword evidence="5 9" id="KW-0829">Tyrosine-protein kinase</keyword>
<keyword evidence="3 9" id="KW-0418">Kinase</keyword>
<dbReference type="SMART" id="SM00252">
    <property type="entry name" value="SH2"/>
    <property type="match status" value="1"/>
</dbReference>
<dbReference type="SMART" id="SM00219">
    <property type="entry name" value="TyrKc"/>
    <property type="match status" value="1"/>
</dbReference>
<dbReference type="AlphaFoldDB" id="A0A811K7P1"/>
<keyword evidence="7" id="KW-0727">SH2 domain</keyword>
<dbReference type="InterPro" id="IPR035849">
    <property type="entry name" value="Fes/Fps/Fer_SH2"/>
</dbReference>
<feature type="compositionally biased region" description="Polar residues" evidence="10">
    <location>
        <begin position="36"/>
        <end position="45"/>
    </location>
</feature>
<sequence length="520" mass="59116">MWFKKSKPSKSNTLLNKPGSTPRAQSPVRQPKELAEQSTSSGVSEHQSDETKPAQRSKKKTFRSKLNREDGSEDGGASQQTQEENQNSAVSDLFAKLGKRKSRRPKKGSTESADHKEEKSRGSKETVKGKENDTNREKTKYDPKVQEAEIERLATKKWYHGLMPRDEIEEMLRDDGDFCVRTSDVGHNTRFIMSIMWKNKARHMVIGMNTKKEWYLKTEQGFATIDELIVSFIANKTVLHKEGTMLKRPILRPSWYILHDSIKLFKKVGGGSFGDVFMAELQLENKVIDVAVKILKGEMGKKERSAFMKEASINRKFNHPNIVRLLGVAVQLEPMMVVLELAPNGSLRTFVKTKTDLTVSQLTYYLYNAAKGLAYLAELGVIHRDIAARNCLLSDDYTVKISDFGLSVAQSNLKENKLVKMPVRWLAPETLISRTFSLKTDVWSYGVMVWEVYSRCKTDPWPGKTNAEARAAITNGQTMEMPSEAPDYGVHVMKECWIQKPEDRITMAKVVRELKKIVED</sequence>
<evidence type="ECO:0000256" key="4">
    <source>
        <dbReference type="ARBA" id="ARBA00022840"/>
    </source>
</evidence>
<dbReference type="Pfam" id="PF00017">
    <property type="entry name" value="SH2"/>
    <property type="match status" value="1"/>
</dbReference>
<evidence type="ECO:0000256" key="7">
    <source>
        <dbReference type="PROSITE-ProRule" id="PRU00191"/>
    </source>
</evidence>
<evidence type="ECO:0000256" key="8">
    <source>
        <dbReference type="PROSITE-ProRule" id="PRU10141"/>
    </source>
</evidence>
<dbReference type="PRINTS" id="PR00109">
    <property type="entry name" value="TYRKINASE"/>
</dbReference>
<feature type="region of interest" description="Disordered" evidence="10">
    <location>
        <begin position="1"/>
        <end position="143"/>
    </location>
</feature>
<feature type="compositionally biased region" description="Polar residues" evidence="10">
    <location>
        <begin position="9"/>
        <end position="28"/>
    </location>
</feature>
<comment type="catalytic activity">
    <reaction evidence="6 9">
        <text>L-tyrosyl-[protein] + ATP = O-phospho-L-tyrosyl-[protein] + ADP + H(+)</text>
        <dbReference type="Rhea" id="RHEA:10596"/>
        <dbReference type="Rhea" id="RHEA-COMP:10136"/>
        <dbReference type="Rhea" id="RHEA-COMP:20101"/>
        <dbReference type="ChEBI" id="CHEBI:15378"/>
        <dbReference type="ChEBI" id="CHEBI:30616"/>
        <dbReference type="ChEBI" id="CHEBI:46858"/>
        <dbReference type="ChEBI" id="CHEBI:61978"/>
        <dbReference type="ChEBI" id="CHEBI:456216"/>
        <dbReference type="EC" id="2.7.10.2"/>
    </reaction>
</comment>
<dbReference type="EC" id="2.7.10.2" evidence="9"/>
<dbReference type="InterPro" id="IPR000980">
    <property type="entry name" value="SH2"/>
</dbReference>
<dbReference type="GO" id="GO:0005524">
    <property type="term" value="F:ATP binding"/>
    <property type="evidence" value="ECO:0007669"/>
    <property type="project" value="UniProtKB-UniRule"/>
</dbReference>
<feature type="compositionally biased region" description="Basic residues" evidence="10">
    <location>
        <begin position="55"/>
        <end position="65"/>
    </location>
</feature>
<dbReference type="Gene3D" id="1.10.510.10">
    <property type="entry name" value="Transferase(Phosphotransferase) domain 1"/>
    <property type="match status" value="1"/>
</dbReference>
<dbReference type="InterPro" id="IPR011009">
    <property type="entry name" value="Kinase-like_dom_sf"/>
</dbReference>
<evidence type="ECO:0000313" key="13">
    <source>
        <dbReference type="EMBL" id="CAD5211746.1"/>
    </source>
</evidence>
<dbReference type="Proteomes" id="UP000783686">
    <property type="component" value="Unassembled WGS sequence"/>
</dbReference>
<dbReference type="OrthoDB" id="546826at2759"/>
<keyword evidence="4 8" id="KW-0067">ATP-binding</keyword>
<evidence type="ECO:0000259" key="12">
    <source>
        <dbReference type="PROSITE" id="PS50011"/>
    </source>
</evidence>
<dbReference type="InterPro" id="IPR000719">
    <property type="entry name" value="Prot_kinase_dom"/>
</dbReference>
<dbReference type="Pfam" id="PF07714">
    <property type="entry name" value="PK_Tyr_Ser-Thr"/>
    <property type="match status" value="1"/>
</dbReference>
<feature type="domain" description="Protein kinase" evidence="12">
    <location>
        <begin position="262"/>
        <end position="518"/>
    </location>
</feature>
<evidence type="ECO:0000256" key="6">
    <source>
        <dbReference type="ARBA" id="ARBA00051245"/>
    </source>
</evidence>
<dbReference type="SUPFAM" id="SSF55550">
    <property type="entry name" value="SH2 domain"/>
    <property type="match status" value="1"/>
</dbReference>
<keyword evidence="14" id="KW-1185">Reference proteome</keyword>
<comment type="caution">
    <text evidence="13">The sequence shown here is derived from an EMBL/GenBank/DDBJ whole genome shotgun (WGS) entry which is preliminary data.</text>
</comment>
<dbReference type="PROSITE" id="PS50011">
    <property type="entry name" value="PROTEIN_KINASE_DOM"/>
    <property type="match status" value="1"/>
</dbReference>
<keyword evidence="2 8" id="KW-0547">Nucleotide-binding</keyword>
<dbReference type="InterPro" id="IPR017441">
    <property type="entry name" value="Protein_kinase_ATP_BS"/>
</dbReference>
<gene>
    <name evidence="13" type="ORF">BOKJ2_LOCUS3848</name>
</gene>
<evidence type="ECO:0000256" key="9">
    <source>
        <dbReference type="RuleBase" id="RU362096"/>
    </source>
</evidence>
<organism evidence="13 14">
    <name type="scientific">Bursaphelenchus okinawaensis</name>
    <dbReference type="NCBI Taxonomy" id="465554"/>
    <lineage>
        <taxon>Eukaryota</taxon>
        <taxon>Metazoa</taxon>
        <taxon>Ecdysozoa</taxon>
        <taxon>Nematoda</taxon>
        <taxon>Chromadorea</taxon>
        <taxon>Rhabditida</taxon>
        <taxon>Tylenchina</taxon>
        <taxon>Tylenchomorpha</taxon>
        <taxon>Aphelenchoidea</taxon>
        <taxon>Aphelenchoididae</taxon>
        <taxon>Bursaphelenchus</taxon>
    </lineage>
</organism>
<evidence type="ECO:0000256" key="10">
    <source>
        <dbReference type="SAM" id="MobiDB-lite"/>
    </source>
</evidence>
<keyword evidence="1 9" id="KW-0808">Transferase</keyword>
<name>A0A811K7P1_9BILA</name>
<dbReference type="Gene3D" id="3.30.505.10">
    <property type="entry name" value="SH2 domain"/>
    <property type="match status" value="1"/>
</dbReference>
<comment type="similarity">
    <text evidence="9">Belongs to the protein kinase superfamily. Tyr protein kinase family.</text>
</comment>
<accession>A0A811K7P1</accession>
<dbReference type="InterPro" id="IPR050198">
    <property type="entry name" value="Non-receptor_tyrosine_kinases"/>
</dbReference>
<dbReference type="InterPro" id="IPR020635">
    <property type="entry name" value="Tyr_kinase_cat_dom"/>
</dbReference>
<evidence type="ECO:0000256" key="5">
    <source>
        <dbReference type="ARBA" id="ARBA00023137"/>
    </source>
</evidence>
<dbReference type="EMBL" id="CAJFDH010000002">
    <property type="protein sequence ID" value="CAD5211746.1"/>
    <property type="molecule type" value="Genomic_DNA"/>
</dbReference>
<dbReference type="Proteomes" id="UP000614601">
    <property type="component" value="Unassembled WGS sequence"/>
</dbReference>
<evidence type="ECO:0000256" key="1">
    <source>
        <dbReference type="ARBA" id="ARBA00022679"/>
    </source>
</evidence>
<dbReference type="CDD" id="cd00192">
    <property type="entry name" value="PTKc"/>
    <property type="match status" value="1"/>
</dbReference>
<dbReference type="GO" id="GO:0004715">
    <property type="term" value="F:non-membrane spanning protein tyrosine kinase activity"/>
    <property type="evidence" value="ECO:0007669"/>
    <property type="project" value="UniProtKB-EC"/>
</dbReference>
<proteinExistence type="inferred from homology"/>
<dbReference type="InterPro" id="IPR036860">
    <property type="entry name" value="SH2_dom_sf"/>
</dbReference>
<dbReference type="PANTHER" id="PTHR24418">
    <property type="entry name" value="TYROSINE-PROTEIN KINASE"/>
    <property type="match status" value="1"/>
</dbReference>
<dbReference type="SUPFAM" id="SSF56112">
    <property type="entry name" value="Protein kinase-like (PK-like)"/>
    <property type="match status" value="1"/>
</dbReference>
<feature type="binding site" evidence="8">
    <location>
        <position position="293"/>
    </location>
    <ligand>
        <name>ATP</name>
        <dbReference type="ChEBI" id="CHEBI:30616"/>
    </ligand>
</feature>
<dbReference type="PROSITE" id="PS00107">
    <property type="entry name" value="PROTEIN_KINASE_ATP"/>
    <property type="match status" value="1"/>
</dbReference>
<evidence type="ECO:0000256" key="3">
    <source>
        <dbReference type="ARBA" id="ARBA00022777"/>
    </source>
</evidence>
<dbReference type="CDD" id="cd10361">
    <property type="entry name" value="SH2_Fps_family"/>
    <property type="match status" value="1"/>
</dbReference>
<evidence type="ECO:0000313" key="14">
    <source>
        <dbReference type="Proteomes" id="UP000614601"/>
    </source>
</evidence>
<protein>
    <recommendedName>
        <fullName evidence="9">Tyrosine-protein kinase</fullName>
        <ecNumber evidence="9">2.7.10.2</ecNumber>
    </recommendedName>
</protein>
<dbReference type="PROSITE" id="PS00109">
    <property type="entry name" value="PROTEIN_KINASE_TYR"/>
    <property type="match status" value="1"/>
</dbReference>
<feature type="domain" description="SH2" evidence="11">
    <location>
        <begin position="158"/>
        <end position="250"/>
    </location>
</feature>
<feature type="compositionally biased region" description="Basic residues" evidence="10">
    <location>
        <begin position="97"/>
        <end position="107"/>
    </location>
</feature>
<reference evidence="13" key="1">
    <citation type="submission" date="2020-09" db="EMBL/GenBank/DDBJ databases">
        <authorList>
            <person name="Kikuchi T."/>
        </authorList>
    </citation>
    <scope>NUCLEOTIDE SEQUENCE</scope>
    <source>
        <strain evidence="13">SH1</strain>
    </source>
</reference>